<name>A0A024E9G0_9PSED</name>
<dbReference type="InterPro" id="IPR023606">
    <property type="entry name" value="CoA-Trfase_III_dom_1_sf"/>
</dbReference>
<dbReference type="Gene3D" id="3.30.1540.10">
    <property type="entry name" value="formyl-coa transferase, domain 3"/>
    <property type="match status" value="1"/>
</dbReference>
<sequence>MPLTAKPLSGLKVIELGTLIAGPFASRICGEFGAEVIKIESPDGGDPLRKWRKLYEGTSLWWFVQARNKKSLTLNLKHPDGLAILKKLLGEADILIENFRPGVLEKLGLGWDVLHALNPKLVMVRLSGFGQTGPMKDQPGFGAVGESMGGLRYITGFEDRPPVRTGISIGDSIAALWGVIGALMALRHREVNGGQGQVVDVALYEAIFAMMESMVPEFDVFGFIRERTGNIMPGITPSSIHTSADGKHVQIGANGDAIFKRFMLVIGREDLANDPVLASNDGRDSRRDEIYGVIDRWVNSQPLDTVLTQLNQADVPVSRIFSAEDMFSDPQYLAREMFMQAKLPDGKDFKMPGIVPKLSETPGDCAWVGPQLGEHNAQVLNDLGYDPQQIAKLREDGAI</sequence>
<evidence type="ECO:0000256" key="1">
    <source>
        <dbReference type="ARBA" id="ARBA00022679"/>
    </source>
</evidence>
<dbReference type="Proteomes" id="UP000026913">
    <property type="component" value="Chromosome"/>
</dbReference>
<dbReference type="PANTHER" id="PTHR48228:SF6">
    <property type="entry name" value="L-CARNITINE COA-TRANSFERASE"/>
    <property type="match status" value="1"/>
</dbReference>
<accession>A0A024E9G0</accession>
<dbReference type="KEGG" id="pman:OU5_2368"/>
<dbReference type="InterPro" id="IPR050509">
    <property type="entry name" value="CoA-transferase_III"/>
</dbReference>
<dbReference type="Pfam" id="PF02515">
    <property type="entry name" value="CoA_transf_3"/>
    <property type="match status" value="1"/>
</dbReference>
<proteinExistence type="predicted"/>
<dbReference type="Gene3D" id="3.40.50.10540">
    <property type="entry name" value="Crotonobetainyl-coa:carnitine coa-transferase, domain 1"/>
    <property type="match status" value="1"/>
</dbReference>
<dbReference type="HOGENOM" id="CLU_033975_2_0_6"/>
<dbReference type="InterPro" id="IPR003673">
    <property type="entry name" value="CoA-Trfase_fam_III"/>
</dbReference>
<dbReference type="RefSeq" id="WP_010462973.1">
    <property type="nucleotide sequence ID" value="NZ_CP005960.1"/>
</dbReference>
<dbReference type="OrthoDB" id="9058532at2"/>
<dbReference type="EMBL" id="CP005960">
    <property type="protein sequence ID" value="AHZ69447.1"/>
    <property type="molecule type" value="Genomic_DNA"/>
</dbReference>
<gene>
    <name evidence="2" type="ORF">OU5_2368</name>
</gene>
<dbReference type="PANTHER" id="PTHR48228">
    <property type="entry name" value="SUCCINYL-COA--D-CITRAMALATE COA-TRANSFERASE"/>
    <property type="match status" value="1"/>
</dbReference>
<dbReference type="SUPFAM" id="SSF89796">
    <property type="entry name" value="CoA-transferase family III (CaiB/BaiF)"/>
    <property type="match status" value="1"/>
</dbReference>
<dbReference type="InterPro" id="IPR044855">
    <property type="entry name" value="CoA-Trfase_III_dom3_sf"/>
</dbReference>
<dbReference type="AlphaFoldDB" id="A0A024E9G0"/>
<organism evidence="2 3">
    <name type="scientific">Pseudomonas mandelii JR-1</name>
    <dbReference type="NCBI Taxonomy" id="1147786"/>
    <lineage>
        <taxon>Bacteria</taxon>
        <taxon>Pseudomonadati</taxon>
        <taxon>Pseudomonadota</taxon>
        <taxon>Gammaproteobacteria</taxon>
        <taxon>Pseudomonadales</taxon>
        <taxon>Pseudomonadaceae</taxon>
        <taxon>Pseudomonas</taxon>
    </lineage>
</organism>
<dbReference type="GO" id="GO:0016740">
    <property type="term" value="F:transferase activity"/>
    <property type="evidence" value="ECO:0007669"/>
    <property type="project" value="UniProtKB-KW"/>
</dbReference>
<keyword evidence="1" id="KW-0808">Transferase</keyword>
<evidence type="ECO:0000313" key="2">
    <source>
        <dbReference type="EMBL" id="AHZ69447.1"/>
    </source>
</evidence>
<reference evidence="2 3" key="1">
    <citation type="journal article" date="2012" name="J. Bacteriol.">
        <title>Genome sequence of cold-adapted Pseudomonas mandelii strain JR-1.</title>
        <authorList>
            <person name="Jang S.H."/>
            <person name="Kim J."/>
            <person name="Kim J."/>
            <person name="Hong S."/>
            <person name="Lee C."/>
        </authorList>
    </citation>
    <scope>NUCLEOTIDE SEQUENCE [LARGE SCALE GENOMIC DNA]</scope>
    <source>
        <strain evidence="2 3">JR-1</strain>
    </source>
</reference>
<protein>
    <submittedName>
        <fullName evidence="2">L-carnitine dehydratase/bile acid-inducible protein F</fullName>
    </submittedName>
</protein>
<evidence type="ECO:0000313" key="3">
    <source>
        <dbReference type="Proteomes" id="UP000026913"/>
    </source>
</evidence>